<keyword evidence="4 6" id="KW-1133">Transmembrane helix</keyword>
<feature type="transmembrane region" description="Helical" evidence="6">
    <location>
        <begin position="123"/>
        <end position="145"/>
    </location>
</feature>
<comment type="subcellular location">
    <subcellularLocation>
        <location evidence="1">Membrane</location>
        <topology evidence="1">Multi-pass membrane protein</topology>
    </subcellularLocation>
</comment>
<organism evidence="8 9">
    <name type="scientific">Schizosaccharomyces osmophilus</name>
    <dbReference type="NCBI Taxonomy" id="2545709"/>
    <lineage>
        <taxon>Eukaryota</taxon>
        <taxon>Fungi</taxon>
        <taxon>Dikarya</taxon>
        <taxon>Ascomycota</taxon>
        <taxon>Taphrinomycotina</taxon>
        <taxon>Schizosaccharomycetes</taxon>
        <taxon>Schizosaccharomycetales</taxon>
        <taxon>Schizosaccharomycetaceae</taxon>
        <taxon>Schizosaccharomyces</taxon>
    </lineage>
</organism>
<feature type="transmembrane region" description="Helical" evidence="6">
    <location>
        <begin position="87"/>
        <end position="111"/>
    </location>
</feature>
<keyword evidence="5 6" id="KW-0472">Membrane</keyword>
<keyword evidence="3 6" id="KW-0812">Transmembrane</keyword>
<accession>A0AAE9WFK2</accession>
<dbReference type="PANTHER" id="PTHR23502">
    <property type="entry name" value="MAJOR FACILITATOR SUPERFAMILY"/>
    <property type="match status" value="1"/>
</dbReference>
<evidence type="ECO:0000256" key="3">
    <source>
        <dbReference type="ARBA" id="ARBA00022692"/>
    </source>
</evidence>
<feature type="transmembrane region" description="Helical" evidence="6">
    <location>
        <begin position="245"/>
        <end position="265"/>
    </location>
</feature>
<dbReference type="AlphaFoldDB" id="A0AAE9WFK2"/>
<dbReference type="FunFam" id="1.20.1250.20:FF:000011">
    <property type="entry name" value="MFS multidrug transporter, putative"/>
    <property type="match status" value="1"/>
</dbReference>
<gene>
    <name evidence="8" type="ORF">SOMG_05067</name>
</gene>
<dbReference type="InterPro" id="IPR020846">
    <property type="entry name" value="MFS_dom"/>
</dbReference>
<dbReference type="PROSITE" id="PS50850">
    <property type="entry name" value="MFS"/>
    <property type="match status" value="1"/>
</dbReference>
<dbReference type="Proteomes" id="UP001212411">
    <property type="component" value="Chromosome 3"/>
</dbReference>
<evidence type="ECO:0000259" key="7">
    <source>
        <dbReference type="PROSITE" id="PS50850"/>
    </source>
</evidence>
<dbReference type="GO" id="GO:1903710">
    <property type="term" value="P:spermine transmembrane transport"/>
    <property type="evidence" value="ECO:0007669"/>
    <property type="project" value="UniProtKB-ARBA"/>
</dbReference>
<dbReference type="PANTHER" id="PTHR23502:SF23">
    <property type="entry name" value="FLUCONAZOLE RESISTANCE PROTEIN 1"/>
    <property type="match status" value="1"/>
</dbReference>
<name>A0AAE9WFK2_9SCHI</name>
<feature type="transmembrane region" description="Helical" evidence="6">
    <location>
        <begin position="434"/>
        <end position="455"/>
    </location>
</feature>
<feature type="transmembrane region" description="Helical" evidence="6">
    <location>
        <begin position="467"/>
        <end position="487"/>
    </location>
</feature>
<feature type="transmembrane region" description="Helical" evidence="6">
    <location>
        <begin position="499"/>
        <end position="521"/>
    </location>
</feature>
<evidence type="ECO:0000256" key="1">
    <source>
        <dbReference type="ARBA" id="ARBA00004141"/>
    </source>
</evidence>
<dbReference type="GO" id="GO:0015244">
    <property type="term" value="F:fluconazole transmembrane transporter activity"/>
    <property type="evidence" value="ECO:0007669"/>
    <property type="project" value="TreeGrafter"/>
</dbReference>
<evidence type="ECO:0000313" key="9">
    <source>
        <dbReference type="Proteomes" id="UP001212411"/>
    </source>
</evidence>
<dbReference type="CDD" id="cd17323">
    <property type="entry name" value="MFS_Tpo1_MDR_like"/>
    <property type="match status" value="1"/>
</dbReference>
<dbReference type="GO" id="GO:0005886">
    <property type="term" value="C:plasma membrane"/>
    <property type="evidence" value="ECO:0007669"/>
    <property type="project" value="TreeGrafter"/>
</dbReference>
<dbReference type="InterPro" id="IPR036259">
    <property type="entry name" value="MFS_trans_sf"/>
</dbReference>
<reference evidence="8 9" key="1">
    <citation type="journal article" date="2023" name="G3 (Bethesda)">
        <title>A high-quality reference genome for the fission yeast Schizosaccharomyces osmophilus.</title>
        <authorList>
            <person name="Jia G.S."/>
            <person name="Zhang W.C."/>
            <person name="Liang Y."/>
            <person name="Liu X.H."/>
            <person name="Rhind N."/>
            <person name="Pidoux A."/>
            <person name="Brysch-Herzberg M."/>
            <person name="Du L.L."/>
        </authorList>
    </citation>
    <scope>NUCLEOTIDE SEQUENCE [LARGE SCALE GENOMIC DNA]</scope>
    <source>
        <strain evidence="8 9">CBS 15793</strain>
    </source>
</reference>
<feature type="domain" description="Major facilitator superfamily (MFS) profile" evidence="7">
    <location>
        <begin position="89"/>
        <end position="536"/>
    </location>
</feature>
<dbReference type="EMBL" id="CP115613">
    <property type="protein sequence ID" value="WBW74980.1"/>
    <property type="molecule type" value="Genomic_DNA"/>
</dbReference>
<evidence type="ECO:0000256" key="4">
    <source>
        <dbReference type="ARBA" id="ARBA00022989"/>
    </source>
</evidence>
<keyword evidence="2" id="KW-0813">Transport</keyword>
<evidence type="ECO:0000256" key="2">
    <source>
        <dbReference type="ARBA" id="ARBA00022448"/>
    </source>
</evidence>
<keyword evidence="9" id="KW-1185">Reference proteome</keyword>
<dbReference type="SUPFAM" id="SSF103473">
    <property type="entry name" value="MFS general substrate transporter"/>
    <property type="match status" value="1"/>
</dbReference>
<dbReference type="GO" id="GO:1903711">
    <property type="term" value="P:spermidine transmembrane transport"/>
    <property type="evidence" value="ECO:0007669"/>
    <property type="project" value="UniProtKB-ARBA"/>
</dbReference>
<evidence type="ECO:0000256" key="6">
    <source>
        <dbReference type="SAM" id="Phobius"/>
    </source>
</evidence>
<dbReference type="RefSeq" id="XP_056039223.1">
    <property type="nucleotide sequence ID" value="XM_056183842.1"/>
</dbReference>
<evidence type="ECO:0000256" key="5">
    <source>
        <dbReference type="ARBA" id="ARBA00023136"/>
    </source>
</evidence>
<feature type="transmembrane region" description="Helical" evidence="6">
    <location>
        <begin position="323"/>
        <end position="342"/>
    </location>
</feature>
<evidence type="ECO:0000313" key="8">
    <source>
        <dbReference type="EMBL" id="WBW74980.1"/>
    </source>
</evidence>
<protein>
    <submittedName>
        <fullName evidence="8">Caffeine resistance protein</fullName>
    </submittedName>
</protein>
<feature type="transmembrane region" description="Helical" evidence="6">
    <location>
        <begin position="186"/>
        <end position="207"/>
    </location>
</feature>
<dbReference type="GO" id="GO:1990961">
    <property type="term" value="P:xenobiotic detoxification by transmembrane export across the plasma membrane"/>
    <property type="evidence" value="ECO:0007669"/>
    <property type="project" value="TreeGrafter"/>
</dbReference>
<feature type="transmembrane region" description="Helical" evidence="6">
    <location>
        <begin position="219"/>
        <end position="239"/>
    </location>
</feature>
<dbReference type="InterPro" id="IPR011701">
    <property type="entry name" value="MFS"/>
</dbReference>
<sequence length="536" mass="60623">MDQIIKSSEAFELFRYIRDFTTGRKERSSASFLDEPDVVVDKNEKSLRDSKSNSEGFNEPDKSANLITWEDVDISDHPKRWPTLLKLYVTTCVCLLTIATYMGASIITSGLDEIKDHMHVGNVAVMLGLSLFIVGYSVGPLFFSPLTEIPQIGRQKVYLITLAIYICLQIPTALCSGIGALLPLRFLAGFFGSPALATGGATITDMWDSKYAQYFVTSWSLCAFSGPALGPLFGAIMVVAKSWRWQFWFLMMLSAAVFILFFLFVPETSASNILYRKAQRLRKITNNPHLQTPDELQYSQMKISKLLMEIFLRPIILSIREPIVLSLNLYLGLVYSLMYLWFEAFPIVYMELYHFTLIESGLTYLGILIGTLLPTPFYFYYLHKVLIPKLTNNSGRIVPEEVLRVSFPAAFFFPVCLFWFGWTAQRSINCFSSLVSTLLYAAGSFLIFQTCYQYLASSYPKYIASVYAGNNLCRSLMAASFPLFARAMFKNTGPSYAPVGWGCTILGIITCIMFPIPFLLYKYGLKLRIRSNYATN</sequence>
<dbReference type="KEGG" id="som:SOMG_05067"/>
<dbReference type="Pfam" id="PF07690">
    <property type="entry name" value="MFS_1"/>
    <property type="match status" value="1"/>
</dbReference>
<feature type="transmembrane region" description="Helical" evidence="6">
    <location>
        <begin position="157"/>
        <end position="180"/>
    </location>
</feature>
<proteinExistence type="predicted"/>
<feature type="transmembrane region" description="Helical" evidence="6">
    <location>
        <begin position="402"/>
        <end position="422"/>
    </location>
</feature>
<feature type="transmembrane region" description="Helical" evidence="6">
    <location>
        <begin position="362"/>
        <end position="381"/>
    </location>
</feature>
<dbReference type="Gene3D" id="1.20.1250.20">
    <property type="entry name" value="MFS general substrate transporter like domains"/>
    <property type="match status" value="1"/>
</dbReference>
<dbReference type="GeneID" id="80878531"/>